<name>A0A8S4QRH9_9NEOP</name>
<keyword evidence="2" id="KW-1185">Reference proteome</keyword>
<sequence length="85" mass="10126">MERSIMNVRRIHKIRHSLIRQQTKITDALAYTLKAKWKWAGHVARLTDNRWTLRLTKWPGPTGNRARGRPHYRWEDDIKNVAAPN</sequence>
<evidence type="ECO:0000313" key="2">
    <source>
        <dbReference type="Proteomes" id="UP000838756"/>
    </source>
</evidence>
<accession>A0A8S4QRH9</accession>
<reference evidence="1" key="1">
    <citation type="submission" date="2022-03" db="EMBL/GenBank/DDBJ databases">
        <authorList>
            <person name="Lindestad O."/>
        </authorList>
    </citation>
    <scope>NUCLEOTIDE SEQUENCE</scope>
</reference>
<gene>
    <name evidence="1" type="primary">jg22848</name>
    <name evidence="1" type="ORF">PAEG_LOCUS5074</name>
</gene>
<organism evidence="1 2">
    <name type="scientific">Pararge aegeria aegeria</name>
    <dbReference type="NCBI Taxonomy" id="348720"/>
    <lineage>
        <taxon>Eukaryota</taxon>
        <taxon>Metazoa</taxon>
        <taxon>Ecdysozoa</taxon>
        <taxon>Arthropoda</taxon>
        <taxon>Hexapoda</taxon>
        <taxon>Insecta</taxon>
        <taxon>Pterygota</taxon>
        <taxon>Neoptera</taxon>
        <taxon>Endopterygota</taxon>
        <taxon>Lepidoptera</taxon>
        <taxon>Glossata</taxon>
        <taxon>Ditrysia</taxon>
        <taxon>Papilionoidea</taxon>
        <taxon>Nymphalidae</taxon>
        <taxon>Satyrinae</taxon>
        <taxon>Satyrini</taxon>
        <taxon>Parargina</taxon>
        <taxon>Pararge</taxon>
    </lineage>
</organism>
<dbReference type="Proteomes" id="UP000838756">
    <property type="component" value="Unassembled WGS sequence"/>
</dbReference>
<dbReference type="EMBL" id="CAKXAJ010017783">
    <property type="protein sequence ID" value="CAH2217156.1"/>
    <property type="molecule type" value="Genomic_DNA"/>
</dbReference>
<dbReference type="AlphaFoldDB" id="A0A8S4QRH9"/>
<protein>
    <submittedName>
        <fullName evidence="1">Jg22848 protein</fullName>
    </submittedName>
</protein>
<evidence type="ECO:0000313" key="1">
    <source>
        <dbReference type="EMBL" id="CAH2217156.1"/>
    </source>
</evidence>
<comment type="caution">
    <text evidence="1">The sequence shown here is derived from an EMBL/GenBank/DDBJ whole genome shotgun (WGS) entry which is preliminary data.</text>
</comment>
<dbReference type="OrthoDB" id="6924702at2759"/>
<proteinExistence type="predicted"/>